<feature type="compositionally biased region" description="Basic and acidic residues" evidence="2">
    <location>
        <begin position="193"/>
        <end position="212"/>
    </location>
</feature>
<evidence type="ECO:0000313" key="3">
    <source>
        <dbReference type="EMBL" id="ACL16110.1"/>
    </source>
</evidence>
<evidence type="ECO:0000256" key="1">
    <source>
        <dbReference type="SAM" id="Coils"/>
    </source>
</evidence>
<organism evidence="3 4">
    <name type="scientific">Methanosphaerula palustris (strain ATCC BAA-1556 / DSM 19958 / E1-9c)</name>
    <dbReference type="NCBI Taxonomy" id="521011"/>
    <lineage>
        <taxon>Archaea</taxon>
        <taxon>Methanobacteriati</taxon>
        <taxon>Methanobacteriota</taxon>
        <taxon>Stenosarchaea group</taxon>
        <taxon>Methanomicrobia</taxon>
        <taxon>Methanomicrobiales</taxon>
        <taxon>Methanoregulaceae</taxon>
        <taxon>Methanosphaerula</taxon>
    </lineage>
</organism>
<dbReference type="OrthoDB" id="112329at2157"/>
<proteinExistence type="predicted"/>
<reference evidence="3 4" key="1">
    <citation type="journal article" date="2015" name="Genome Announc.">
        <title>Complete Genome Sequence of Methanosphaerula palustris E1-9CT, a Hydrogenotrophic Methanogen Isolated from a Minerotrophic Fen Peatland.</title>
        <authorList>
            <person name="Cadillo-Quiroz H."/>
            <person name="Browne P."/>
            <person name="Kyrpides N."/>
            <person name="Woyke T."/>
            <person name="Goodwin L."/>
            <person name="Detter C."/>
            <person name="Yavitt J.B."/>
            <person name="Zinder S.H."/>
        </authorList>
    </citation>
    <scope>NUCLEOTIDE SEQUENCE [LARGE SCALE GENOMIC DNA]</scope>
    <source>
        <strain evidence="4">ATCC BAA-1556 / DSM 19958 / E1-9c</strain>
    </source>
</reference>
<sequence>MALKDAKIKFLEQELEEKERAIEMMRDSENVQPPVQPVVQPQDDSRVTVLEQRVRDLEAVVKGLIEEILDMKAMTQKIYKASEDLTSRPQQVSRSRGSASTVMVHPRNADRLSDHASEHLEKQILTPKPSRAVSVEEPAKAMDLIMQPDGTLKHEVRTSREYIVAPAGYDTKNPMRKGKTVSGQGARKNPNARVDDVILAEERDIPRPERKR</sequence>
<dbReference type="KEGG" id="mpl:Mpal_0746"/>
<keyword evidence="4" id="KW-1185">Reference proteome</keyword>
<evidence type="ECO:0000256" key="2">
    <source>
        <dbReference type="SAM" id="MobiDB-lite"/>
    </source>
</evidence>
<evidence type="ECO:0000313" key="4">
    <source>
        <dbReference type="Proteomes" id="UP000002457"/>
    </source>
</evidence>
<keyword evidence="1" id="KW-0175">Coiled coil</keyword>
<gene>
    <name evidence="3" type="ordered locus">Mpal_0746</name>
</gene>
<dbReference type="AlphaFoldDB" id="B8GG36"/>
<dbReference type="GeneID" id="7270481"/>
<feature type="coiled-coil region" evidence="1">
    <location>
        <begin position="1"/>
        <end position="67"/>
    </location>
</feature>
<dbReference type="EMBL" id="CP001338">
    <property type="protein sequence ID" value="ACL16110.1"/>
    <property type="molecule type" value="Genomic_DNA"/>
</dbReference>
<accession>B8GG36</accession>
<dbReference type="STRING" id="521011.Mpal_0746"/>
<dbReference type="eggNOG" id="arCOG06890">
    <property type="taxonomic scope" value="Archaea"/>
</dbReference>
<dbReference type="RefSeq" id="WP_012617429.1">
    <property type="nucleotide sequence ID" value="NC_011832.1"/>
</dbReference>
<protein>
    <submittedName>
        <fullName evidence="3">Uncharacterized protein</fullName>
    </submittedName>
</protein>
<feature type="region of interest" description="Disordered" evidence="2">
    <location>
        <begin position="168"/>
        <end position="212"/>
    </location>
</feature>
<name>B8GG36_METPE</name>
<dbReference type="Proteomes" id="UP000002457">
    <property type="component" value="Chromosome"/>
</dbReference>
<dbReference type="HOGENOM" id="CLU_115252_0_0_2"/>